<keyword evidence="2" id="KW-1185">Reference proteome</keyword>
<reference evidence="1" key="1">
    <citation type="submission" date="2023-03" db="EMBL/GenBank/DDBJ databases">
        <title>Massive genome expansion in bonnet fungi (Mycena s.s.) driven by repeated elements and novel gene families across ecological guilds.</title>
        <authorList>
            <consortium name="Lawrence Berkeley National Laboratory"/>
            <person name="Harder C.B."/>
            <person name="Miyauchi S."/>
            <person name="Viragh M."/>
            <person name="Kuo A."/>
            <person name="Thoen E."/>
            <person name="Andreopoulos B."/>
            <person name="Lu D."/>
            <person name="Skrede I."/>
            <person name="Drula E."/>
            <person name="Henrissat B."/>
            <person name="Morin E."/>
            <person name="Kohler A."/>
            <person name="Barry K."/>
            <person name="LaButti K."/>
            <person name="Morin E."/>
            <person name="Salamov A."/>
            <person name="Lipzen A."/>
            <person name="Mereny Z."/>
            <person name="Hegedus B."/>
            <person name="Baldrian P."/>
            <person name="Stursova M."/>
            <person name="Weitz H."/>
            <person name="Taylor A."/>
            <person name="Grigoriev I.V."/>
            <person name="Nagy L.G."/>
            <person name="Martin F."/>
            <person name="Kauserud H."/>
        </authorList>
    </citation>
    <scope>NUCLEOTIDE SEQUENCE</scope>
    <source>
        <strain evidence="1">CBHHK002</strain>
    </source>
</reference>
<comment type="caution">
    <text evidence="1">The sequence shown here is derived from an EMBL/GenBank/DDBJ whole genome shotgun (WGS) entry which is preliminary data.</text>
</comment>
<evidence type="ECO:0000313" key="2">
    <source>
        <dbReference type="Proteomes" id="UP001218218"/>
    </source>
</evidence>
<sequence>MNVLAAAVARIMYINPMTLNMSDDVLLLVNGVYKPMQIAPHCRLSSDHVVLAHENSITAALPTAYYRTLVVGNNNSLVQLLDDLTHQDGMCTSLPPLDLHHCLISCKHLLVKQFQPGYTLSWLHAWP</sequence>
<name>A0AAD7A6D7_9AGAR</name>
<dbReference type="AlphaFoldDB" id="A0AAD7A6D7"/>
<gene>
    <name evidence="1" type="ORF">DFH08DRAFT_958203</name>
</gene>
<protein>
    <submittedName>
        <fullName evidence="1">Uncharacterized protein</fullName>
    </submittedName>
</protein>
<dbReference type="Proteomes" id="UP001218218">
    <property type="component" value="Unassembled WGS sequence"/>
</dbReference>
<evidence type="ECO:0000313" key="1">
    <source>
        <dbReference type="EMBL" id="KAJ7350540.1"/>
    </source>
</evidence>
<accession>A0AAD7A6D7</accession>
<organism evidence="1 2">
    <name type="scientific">Mycena albidolilacea</name>
    <dbReference type="NCBI Taxonomy" id="1033008"/>
    <lineage>
        <taxon>Eukaryota</taxon>
        <taxon>Fungi</taxon>
        <taxon>Dikarya</taxon>
        <taxon>Basidiomycota</taxon>
        <taxon>Agaricomycotina</taxon>
        <taxon>Agaricomycetes</taxon>
        <taxon>Agaricomycetidae</taxon>
        <taxon>Agaricales</taxon>
        <taxon>Marasmiineae</taxon>
        <taxon>Mycenaceae</taxon>
        <taxon>Mycena</taxon>
    </lineage>
</organism>
<dbReference type="EMBL" id="JARIHO010000014">
    <property type="protein sequence ID" value="KAJ7350540.1"/>
    <property type="molecule type" value="Genomic_DNA"/>
</dbReference>
<proteinExistence type="predicted"/>